<evidence type="ECO:0000313" key="2">
    <source>
        <dbReference type="Proteomes" id="UP001564657"/>
    </source>
</evidence>
<evidence type="ECO:0000313" key="1">
    <source>
        <dbReference type="EMBL" id="MEY7998642.1"/>
    </source>
</evidence>
<dbReference type="EMBL" id="JBGEWD010000001">
    <property type="protein sequence ID" value="MEY7998642.1"/>
    <property type="molecule type" value="Genomic_DNA"/>
</dbReference>
<protein>
    <submittedName>
        <fullName evidence="1">Uncharacterized protein</fullName>
    </submittedName>
</protein>
<dbReference type="Proteomes" id="UP001564657">
    <property type="component" value="Unassembled WGS sequence"/>
</dbReference>
<reference evidence="1 2" key="1">
    <citation type="submission" date="2024-08" db="EMBL/GenBank/DDBJ databases">
        <title>Clostridium lapicellarii sp. nov., and Clostridium renhuaiense sp. nov., two species isolated from the mud in a fermentation cellar used for producing sauce-flavour Chinese liquors.</title>
        <authorList>
            <person name="Yang F."/>
            <person name="Wang H."/>
            <person name="Chen L.Q."/>
            <person name="Zhou N."/>
            <person name="Lu J.J."/>
            <person name="Pu X.X."/>
            <person name="Wan B."/>
            <person name="Wang L."/>
            <person name="Liu S.J."/>
        </authorList>
    </citation>
    <scope>NUCLEOTIDE SEQUENCE [LARGE SCALE GENOMIC DNA]</scope>
    <source>
        <strain evidence="1 2">MT-5</strain>
    </source>
</reference>
<sequence length="83" mass="9676">MNGYLQCLIDQYESKTRKAIGGAERSIYRDILNDLLKFQRYAEGFEESQEPTIDDIPKKYIVTGFKGDMSGFIEYLKNLRRGE</sequence>
<accession>A0ABV4BK72</accession>
<dbReference type="RefSeq" id="WP_369702540.1">
    <property type="nucleotide sequence ID" value="NZ_JBGEWD010000001.1"/>
</dbReference>
<name>A0ABV4BK72_9CLOT</name>
<keyword evidence="2" id="KW-1185">Reference proteome</keyword>
<comment type="caution">
    <text evidence="1">The sequence shown here is derived from an EMBL/GenBank/DDBJ whole genome shotgun (WGS) entry which is preliminary data.</text>
</comment>
<organism evidence="1 2">
    <name type="scientific">Clostridium moutaii</name>
    <dbReference type="NCBI Taxonomy" id="3240932"/>
    <lineage>
        <taxon>Bacteria</taxon>
        <taxon>Bacillati</taxon>
        <taxon>Bacillota</taxon>
        <taxon>Clostridia</taxon>
        <taxon>Eubacteriales</taxon>
        <taxon>Clostridiaceae</taxon>
        <taxon>Clostridium</taxon>
    </lineage>
</organism>
<gene>
    <name evidence="1" type="ORF">AB8U03_00250</name>
</gene>
<proteinExistence type="predicted"/>